<feature type="region of interest" description="Disordered" evidence="1">
    <location>
        <begin position="858"/>
        <end position="884"/>
    </location>
</feature>
<sequence>MAVATASNPVTNPYDEMVVPALRKRLEAESRVLSSRMSGNFDAFSIPDAPSFSSHPSSSPLATTTTTSTTPAPPSSSINIPSSKSRARVASPELYSKPSSIPRPSLQMSASNAQYTRELLTGTGASAGRESREGRERERERGTRSDRIPQGAVMRDMERDRDRDRDRERERDRDRDREREKEAEMEQQDREQERTPRARSRTQSTPYAYNELVAAAAAATAAAQAEVPSVLPTPASSRANSPLTNGTNGAYGPNTYTLAASVLPSRPSGIPVPRSGSAARPSTKTPGSRSRSRNATSPVGYPASAEDGSGAADDLLSAAGRMRYPPSPEPSPELSYIRNVQAPFPLSGSVMAGAGSDSEAGRSSFERDMRASRAARSRRGERERQPGAGGGAGGRGELELNYRGDTTRNGGRGEVYKEHTEEQLEIATFGHDLSMERKALNAAVPRRRGEFDHLGVLDGTPRKGSAPSPSQQQQAAWGELAHAAGVDYGAEGEGYESAEYELHEESVIRERPLTWMVEGEASVTDLVLESLHNEGGRQSLTFPGQGRRAEEENWEMAYEQMPPAGLAYEPKQPQEREVVALRNGAGTASKVEPMQFSSRGQPQSVLSQSAPIAQRPVEAPPALPNTKAEPKMNGSASTNTVAAHARQPTSKPPTTPAARQRVASKPSKVSGPSASSKGNAQPRSKSHPANLHQHQYRDSNSSMSLVDAIPDVPKRGNERGKNWDEVVLPTVARQLGLDSHENGPPEPAEVREEMVPPAPGTFGYDHSKYKAPLPMDRHIPSTPRPTSPESADGHLVPPEQPTRRHSKEVVVAKPPPQPLIAIPPRQPSPAPFSDYIPLAVQIPPPPPIVRPQPVLQKSSTALDRGKDLRNSKPPKIKISPPGDFAMDVAEDDDKVSGGCKCCVVM</sequence>
<dbReference type="EMBL" id="KV417308">
    <property type="protein sequence ID" value="KZO92677.1"/>
    <property type="molecule type" value="Genomic_DNA"/>
</dbReference>
<dbReference type="OrthoDB" id="3363891at2759"/>
<reference evidence="2 3" key="1">
    <citation type="journal article" date="2016" name="Mol. Biol. Evol.">
        <title>Comparative Genomics of Early-Diverging Mushroom-Forming Fungi Provides Insights into the Origins of Lignocellulose Decay Capabilities.</title>
        <authorList>
            <person name="Nagy L.G."/>
            <person name="Riley R."/>
            <person name="Tritt A."/>
            <person name="Adam C."/>
            <person name="Daum C."/>
            <person name="Floudas D."/>
            <person name="Sun H."/>
            <person name="Yadav J.S."/>
            <person name="Pangilinan J."/>
            <person name="Larsson K.H."/>
            <person name="Matsuura K."/>
            <person name="Barry K."/>
            <person name="Labutti K."/>
            <person name="Kuo R."/>
            <person name="Ohm R.A."/>
            <person name="Bhattacharya S.S."/>
            <person name="Shirouzu T."/>
            <person name="Yoshinaga Y."/>
            <person name="Martin F.M."/>
            <person name="Grigoriev I.V."/>
            <person name="Hibbett D.S."/>
        </authorList>
    </citation>
    <scope>NUCLEOTIDE SEQUENCE [LARGE SCALE GENOMIC DNA]</scope>
    <source>
        <strain evidence="2 3">TUFC12733</strain>
    </source>
</reference>
<feature type="compositionally biased region" description="Basic and acidic residues" evidence="1">
    <location>
        <begin position="129"/>
        <end position="147"/>
    </location>
</feature>
<name>A0A167IIF7_CALVF</name>
<feature type="compositionally biased region" description="Polar residues" evidence="1">
    <location>
        <begin position="670"/>
        <end position="683"/>
    </location>
</feature>
<feature type="compositionally biased region" description="Low complexity" evidence="1">
    <location>
        <begin position="871"/>
        <end position="881"/>
    </location>
</feature>
<evidence type="ECO:0000313" key="2">
    <source>
        <dbReference type="EMBL" id="KZO92677.1"/>
    </source>
</evidence>
<feature type="compositionally biased region" description="Polar residues" evidence="1">
    <location>
        <begin position="595"/>
        <end position="611"/>
    </location>
</feature>
<organism evidence="2 3">
    <name type="scientific">Calocera viscosa (strain TUFC12733)</name>
    <dbReference type="NCBI Taxonomy" id="1330018"/>
    <lineage>
        <taxon>Eukaryota</taxon>
        <taxon>Fungi</taxon>
        <taxon>Dikarya</taxon>
        <taxon>Basidiomycota</taxon>
        <taxon>Agaricomycotina</taxon>
        <taxon>Dacrymycetes</taxon>
        <taxon>Dacrymycetales</taxon>
        <taxon>Dacrymycetaceae</taxon>
        <taxon>Calocera</taxon>
    </lineage>
</organism>
<feature type="region of interest" description="Disordered" evidence="1">
    <location>
        <begin position="43"/>
        <end position="414"/>
    </location>
</feature>
<evidence type="ECO:0000256" key="1">
    <source>
        <dbReference type="SAM" id="MobiDB-lite"/>
    </source>
</evidence>
<keyword evidence="3" id="KW-1185">Reference proteome</keyword>
<dbReference type="Proteomes" id="UP000076738">
    <property type="component" value="Unassembled WGS sequence"/>
</dbReference>
<feature type="compositionally biased region" description="Basic and acidic residues" evidence="1">
    <location>
        <begin position="738"/>
        <end position="754"/>
    </location>
</feature>
<feature type="compositionally biased region" description="Low complexity" evidence="1">
    <location>
        <begin position="50"/>
        <end position="84"/>
    </location>
</feature>
<gene>
    <name evidence="2" type="ORF">CALVIDRAFT_301062</name>
</gene>
<feature type="compositionally biased region" description="Basic and acidic residues" evidence="1">
    <location>
        <begin position="155"/>
        <end position="196"/>
    </location>
</feature>
<evidence type="ECO:0000313" key="3">
    <source>
        <dbReference type="Proteomes" id="UP000076738"/>
    </source>
</evidence>
<accession>A0A167IIF7</accession>
<feature type="compositionally biased region" description="Low complexity" evidence="1">
    <location>
        <begin position="214"/>
        <end position="225"/>
    </location>
</feature>
<feature type="compositionally biased region" description="Polar residues" evidence="1">
    <location>
        <begin position="106"/>
        <end position="115"/>
    </location>
</feature>
<feature type="region of interest" description="Disordered" evidence="1">
    <location>
        <begin position="589"/>
        <end position="838"/>
    </location>
</feature>
<feature type="compositionally biased region" description="Basic and acidic residues" evidence="1">
    <location>
        <begin position="396"/>
        <end position="406"/>
    </location>
</feature>
<proteinExistence type="predicted"/>
<feature type="compositionally biased region" description="Polar residues" evidence="1">
    <location>
        <begin position="280"/>
        <end position="297"/>
    </location>
</feature>
<feature type="compositionally biased region" description="Low complexity" evidence="1">
    <location>
        <begin position="303"/>
        <end position="314"/>
    </location>
</feature>
<protein>
    <submittedName>
        <fullName evidence="2">Uncharacterized protein</fullName>
    </submittedName>
</protein>
<dbReference type="AlphaFoldDB" id="A0A167IIF7"/>
<feature type="compositionally biased region" description="Polar residues" evidence="1">
    <location>
        <begin position="234"/>
        <end position="258"/>
    </location>
</feature>
<feature type="compositionally biased region" description="Basic and acidic residues" evidence="1">
    <location>
        <begin position="712"/>
        <end position="724"/>
    </location>
</feature>